<gene>
    <name evidence="1" type="ORF">CINCED_3A017658</name>
</gene>
<reference evidence="1 2" key="1">
    <citation type="submission" date="2019-08" db="EMBL/GenBank/DDBJ databases">
        <authorList>
            <person name="Alioto T."/>
            <person name="Alioto T."/>
            <person name="Gomez Garrido J."/>
        </authorList>
    </citation>
    <scope>NUCLEOTIDE SEQUENCE [LARGE SCALE GENOMIC DNA]</scope>
</reference>
<dbReference type="OrthoDB" id="6155811at2759"/>
<sequence length="139" mass="16064">MAQSDVGTFTKGRMDHCNKTVDIYEDITSPEVTSYNFGRPLYCSYKFRSFKGTPKDYILRIRFKKFKFGVLVNGTYCQGGFMQANVRRLENLICRPVIFSHKYFAYESNTKSQPTVCRSKDNAYLGESIDVLVFSMNKP</sequence>
<dbReference type="Proteomes" id="UP000325440">
    <property type="component" value="Unassembled WGS sequence"/>
</dbReference>
<keyword evidence="2" id="KW-1185">Reference proteome</keyword>
<dbReference type="AlphaFoldDB" id="A0A5E4N7H3"/>
<evidence type="ECO:0008006" key="3">
    <source>
        <dbReference type="Google" id="ProtNLM"/>
    </source>
</evidence>
<name>A0A5E4N7H3_9HEMI</name>
<proteinExistence type="predicted"/>
<accession>A0A5E4N7H3</accession>
<dbReference type="EMBL" id="CABPRJ010001897">
    <property type="protein sequence ID" value="VVC39695.1"/>
    <property type="molecule type" value="Genomic_DNA"/>
</dbReference>
<evidence type="ECO:0000313" key="1">
    <source>
        <dbReference type="EMBL" id="VVC39695.1"/>
    </source>
</evidence>
<evidence type="ECO:0000313" key="2">
    <source>
        <dbReference type="Proteomes" id="UP000325440"/>
    </source>
</evidence>
<organism evidence="1 2">
    <name type="scientific">Cinara cedri</name>
    <dbReference type="NCBI Taxonomy" id="506608"/>
    <lineage>
        <taxon>Eukaryota</taxon>
        <taxon>Metazoa</taxon>
        <taxon>Ecdysozoa</taxon>
        <taxon>Arthropoda</taxon>
        <taxon>Hexapoda</taxon>
        <taxon>Insecta</taxon>
        <taxon>Pterygota</taxon>
        <taxon>Neoptera</taxon>
        <taxon>Paraneoptera</taxon>
        <taxon>Hemiptera</taxon>
        <taxon>Sternorrhyncha</taxon>
        <taxon>Aphidomorpha</taxon>
        <taxon>Aphidoidea</taxon>
        <taxon>Aphididae</taxon>
        <taxon>Lachninae</taxon>
        <taxon>Cinara</taxon>
    </lineage>
</organism>
<protein>
    <recommendedName>
        <fullName evidence="3">CUB domain-containing protein</fullName>
    </recommendedName>
</protein>